<proteinExistence type="predicted"/>
<dbReference type="NCBIfam" id="TIGR02285">
    <property type="entry name" value="TIGR02285 family protein"/>
    <property type="match status" value="1"/>
</dbReference>
<reference evidence="1" key="1">
    <citation type="submission" date="2015-10" db="EMBL/GenBank/DDBJ databases">
        <authorList>
            <person name="Gilbert D.G."/>
        </authorList>
    </citation>
    <scope>NUCLEOTIDE SEQUENCE</scope>
</reference>
<protein>
    <recommendedName>
        <fullName evidence="2">Solute-binding protein family 3/N-terminal domain-containing protein</fullName>
    </recommendedName>
</protein>
<evidence type="ECO:0000313" key="1">
    <source>
        <dbReference type="EMBL" id="CUS40378.1"/>
    </source>
</evidence>
<organism evidence="1">
    <name type="scientific">hydrothermal vent metagenome</name>
    <dbReference type="NCBI Taxonomy" id="652676"/>
    <lineage>
        <taxon>unclassified sequences</taxon>
        <taxon>metagenomes</taxon>
        <taxon>ecological metagenomes</taxon>
    </lineage>
</organism>
<dbReference type="SUPFAM" id="SSF53850">
    <property type="entry name" value="Periplasmic binding protein-like II"/>
    <property type="match status" value="1"/>
</dbReference>
<gene>
    <name evidence="1" type="ORF">MGWOODY_Tha2729</name>
</gene>
<sequence length="305" mass="34636">MFRNPIGISILAFFSAFYTLTGYTAESENIEQKTITWVKNDAPPFYIAKGNCQNGFGDQIQTIIERNLPEYHHRTFLVPLSRLEHTWAEYSPLCFATMIYETPINDQYILSSPNAMYMPHGIITTNKFAENLPINADGTVSLEDLISEHKVSLGHIAGRTYSTKIDKLLTKYNDNVVLNTRSGSTETEGVLTMLSEGRFDILIEYEFVLNHYVDEGDYPNQLRFIPIKETRGDYILGAIGCTNSAEGKMAIKSINTILDHVLHSRGYRRAVADWLVPVGDEVHYWTAFDKVLEESLGKEYQPKSK</sequence>
<accession>A0A160TAE8</accession>
<name>A0A160TAE8_9ZZZZ</name>
<evidence type="ECO:0008006" key="2">
    <source>
        <dbReference type="Google" id="ProtNLM"/>
    </source>
</evidence>
<dbReference type="EMBL" id="CZQC01000013">
    <property type="protein sequence ID" value="CUS40378.1"/>
    <property type="molecule type" value="Genomic_DNA"/>
</dbReference>
<dbReference type="InterPro" id="IPR011972">
    <property type="entry name" value="CHP02285"/>
</dbReference>
<dbReference type="AlphaFoldDB" id="A0A160TAE8"/>